<name>A0AAW6NNT2_ENTCL</name>
<protein>
    <submittedName>
        <fullName evidence="1">Uncharacterized protein</fullName>
    </submittedName>
</protein>
<proteinExistence type="predicted"/>
<dbReference type="RefSeq" id="WP_047054300.1">
    <property type="nucleotide sequence ID" value="NZ_JANPWA010000007.1"/>
</dbReference>
<sequence length="93" mass="10606">MKKLTVNQAISRYNALLRNPVRHLTVGELTAQRMLAAQTLLLLCIQRGVTRPWTIISSHAEMAETLVPFRISDADAWAMYLDLKREVQDAKRS</sequence>
<dbReference type="EMBL" id="JARJGR010000846">
    <property type="protein sequence ID" value="MDF3638239.1"/>
    <property type="molecule type" value="Genomic_DNA"/>
</dbReference>
<evidence type="ECO:0000313" key="1">
    <source>
        <dbReference type="EMBL" id="MDF3638239.1"/>
    </source>
</evidence>
<dbReference type="Proteomes" id="UP001215180">
    <property type="component" value="Unassembled WGS sequence"/>
</dbReference>
<reference evidence="1" key="1">
    <citation type="submission" date="2023-03" db="EMBL/GenBank/DDBJ databases">
        <title>A Study on Prevalence and Characterization of Enterobacter cloacae strains in China.</title>
        <authorList>
            <person name="Zheng Z."/>
        </authorList>
    </citation>
    <scope>NUCLEOTIDE SEQUENCE</scope>
    <source>
        <strain evidence="1">EC77</strain>
    </source>
</reference>
<organism evidence="1 2">
    <name type="scientific">Enterobacter cloacae</name>
    <dbReference type="NCBI Taxonomy" id="550"/>
    <lineage>
        <taxon>Bacteria</taxon>
        <taxon>Pseudomonadati</taxon>
        <taxon>Pseudomonadota</taxon>
        <taxon>Gammaproteobacteria</taxon>
        <taxon>Enterobacterales</taxon>
        <taxon>Enterobacteriaceae</taxon>
        <taxon>Enterobacter</taxon>
        <taxon>Enterobacter cloacae complex</taxon>
    </lineage>
</organism>
<dbReference type="AlphaFoldDB" id="A0AAW6NNT2"/>
<accession>A0AAW6NNT2</accession>
<gene>
    <name evidence="1" type="ORF">P3S46_13580</name>
</gene>
<evidence type="ECO:0000313" key="2">
    <source>
        <dbReference type="Proteomes" id="UP001215180"/>
    </source>
</evidence>
<comment type="caution">
    <text evidence="1">The sequence shown here is derived from an EMBL/GenBank/DDBJ whole genome shotgun (WGS) entry which is preliminary data.</text>
</comment>